<sequence length="166" mass="17976">MATQTQADHPEHRPDLVIEGRAKMPHVWAAGIVLIGLVQAISPAFALVEMLRGGGEAGMVWSALTGLVGAVLCFFLAWVLWSLPRPALVFRPDRLEVARFWGKYSSVSYAELHDKDEDPAKAGGKAAVRLRALSIPGWVLTKDEDAAWRAELAARVPAIAAVTRGK</sequence>
<evidence type="ECO:0000313" key="3">
    <source>
        <dbReference type="Proteomes" id="UP001597413"/>
    </source>
</evidence>
<comment type="caution">
    <text evidence="2">The sequence shown here is derived from an EMBL/GenBank/DDBJ whole genome shotgun (WGS) entry which is preliminary data.</text>
</comment>
<keyword evidence="3" id="KW-1185">Reference proteome</keyword>
<reference evidence="3" key="1">
    <citation type="journal article" date="2019" name="Int. J. Syst. Evol. Microbiol.">
        <title>The Global Catalogue of Microorganisms (GCM) 10K type strain sequencing project: providing services to taxonomists for standard genome sequencing and annotation.</title>
        <authorList>
            <consortium name="The Broad Institute Genomics Platform"/>
            <consortium name="The Broad Institute Genome Sequencing Center for Infectious Disease"/>
            <person name="Wu L."/>
            <person name="Ma J."/>
        </authorList>
    </citation>
    <scope>NUCLEOTIDE SEQUENCE [LARGE SCALE GENOMIC DNA]</scope>
    <source>
        <strain evidence="3">CCUG 55131</strain>
    </source>
</reference>
<keyword evidence="1" id="KW-0472">Membrane</keyword>
<evidence type="ECO:0000313" key="2">
    <source>
        <dbReference type="EMBL" id="MFD2174070.1"/>
    </source>
</evidence>
<dbReference type="Proteomes" id="UP001597413">
    <property type="component" value="Unassembled WGS sequence"/>
</dbReference>
<gene>
    <name evidence="2" type="ORF">ACFSM0_08210</name>
</gene>
<keyword evidence="1" id="KW-1133">Transmembrane helix</keyword>
<feature type="transmembrane region" description="Helical" evidence="1">
    <location>
        <begin position="60"/>
        <end position="81"/>
    </location>
</feature>
<organism evidence="2 3">
    <name type="scientific">Rhodobacter lacus</name>
    <dbReference type="NCBI Taxonomy" id="1641972"/>
    <lineage>
        <taxon>Bacteria</taxon>
        <taxon>Pseudomonadati</taxon>
        <taxon>Pseudomonadota</taxon>
        <taxon>Alphaproteobacteria</taxon>
        <taxon>Rhodobacterales</taxon>
        <taxon>Rhodobacter group</taxon>
        <taxon>Rhodobacter</taxon>
    </lineage>
</organism>
<proteinExistence type="predicted"/>
<dbReference type="EMBL" id="JBHUIX010000009">
    <property type="protein sequence ID" value="MFD2174070.1"/>
    <property type="molecule type" value="Genomic_DNA"/>
</dbReference>
<keyword evidence="1" id="KW-0812">Transmembrane</keyword>
<accession>A0ABW5A7Q9</accession>
<name>A0ABW5A7Q9_9RHOB</name>
<evidence type="ECO:0008006" key="4">
    <source>
        <dbReference type="Google" id="ProtNLM"/>
    </source>
</evidence>
<evidence type="ECO:0000256" key="1">
    <source>
        <dbReference type="SAM" id="Phobius"/>
    </source>
</evidence>
<dbReference type="RefSeq" id="WP_377389137.1">
    <property type="nucleotide sequence ID" value="NZ_JBHUIX010000009.1"/>
</dbReference>
<feature type="transmembrane region" description="Helical" evidence="1">
    <location>
        <begin position="27"/>
        <end position="48"/>
    </location>
</feature>
<protein>
    <recommendedName>
        <fullName evidence="4">PH domain-containing protein</fullName>
    </recommendedName>
</protein>